<evidence type="ECO:0000256" key="6">
    <source>
        <dbReference type="ARBA" id="ARBA00023242"/>
    </source>
</evidence>
<dbReference type="InterPro" id="IPR001494">
    <property type="entry name" value="Importin-beta_N"/>
</dbReference>
<dbReference type="PANTHER" id="PTHR10997">
    <property type="entry name" value="IMPORTIN-7, 8, 11"/>
    <property type="match status" value="1"/>
</dbReference>
<name>A0A0H5R9C2_9EUKA</name>
<organism evidence="8">
    <name type="scientific">Spongospora subterranea</name>
    <dbReference type="NCBI Taxonomy" id="70186"/>
    <lineage>
        <taxon>Eukaryota</taxon>
        <taxon>Sar</taxon>
        <taxon>Rhizaria</taxon>
        <taxon>Endomyxa</taxon>
        <taxon>Phytomyxea</taxon>
        <taxon>Plasmodiophorida</taxon>
        <taxon>Plasmodiophoridae</taxon>
        <taxon>Spongospora</taxon>
    </lineage>
</organism>
<keyword evidence="6" id="KW-0539">Nucleus</keyword>
<dbReference type="GO" id="GO:0005635">
    <property type="term" value="C:nuclear envelope"/>
    <property type="evidence" value="ECO:0007669"/>
    <property type="project" value="TreeGrafter"/>
</dbReference>
<dbReference type="GO" id="GO:0031267">
    <property type="term" value="F:small GTPase binding"/>
    <property type="evidence" value="ECO:0007669"/>
    <property type="project" value="InterPro"/>
</dbReference>
<dbReference type="InterPro" id="IPR016024">
    <property type="entry name" value="ARM-type_fold"/>
</dbReference>
<evidence type="ECO:0000256" key="4">
    <source>
        <dbReference type="ARBA" id="ARBA00022490"/>
    </source>
</evidence>
<feature type="domain" description="Importin N-terminal" evidence="7">
    <location>
        <begin position="35"/>
        <end position="113"/>
    </location>
</feature>
<comment type="subcellular location">
    <subcellularLocation>
        <location evidence="2">Cytoplasm</location>
    </subcellularLocation>
    <subcellularLocation>
        <location evidence="1">Nucleus</location>
    </subcellularLocation>
</comment>
<protein>
    <recommendedName>
        <fullName evidence="7">Importin N-terminal domain-containing protein</fullName>
    </recommendedName>
</protein>
<evidence type="ECO:0000256" key="1">
    <source>
        <dbReference type="ARBA" id="ARBA00004123"/>
    </source>
</evidence>
<keyword evidence="5" id="KW-0653">Protein transport</keyword>
<proteinExistence type="predicted"/>
<keyword evidence="4" id="KW-0963">Cytoplasm</keyword>
<evidence type="ECO:0000313" key="8">
    <source>
        <dbReference type="EMBL" id="CRZ10282.1"/>
    </source>
</evidence>
<evidence type="ECO:0000256" key="3">
    <source>
        <dbReference type="ARBA" id="ARBA00022448"/>
    </source>
</evidence>
<dbReference type="Gene3D" id="1.25.10.10">
    <property type="entry name" value="Leucine-rich Repeat Variant"/>
    <property type="match status" value="1"/>
</dbReference>
<keyword evidence="3" id="KW-0813">Transport</keyword>
<dbReference type="InterPro" id="IPR011989">
    <property type="entry name" value="ARM-like"/>
</dbReference>
<dbReference type="GO" id="GO:0005829">
    <property type="term" value="C:cytosol"/>
    <property type="evidence" value="ECO:0007669"/>
    <property type="project" value="TreeGrafter"/>
</dbReference>
<sequence length="991" mass="109212">VMAIPAQMTVQDHGVALIAALANSFHGDMARRSLAETDINGLENKLGDTAVPVLVDIVAEPNVDLCVRQAAALRVKALLANRFARRSADEMPSPISSADLMHIRQKVVWGVFTTSHIRSLLVQLLEGVNYMIRADYPHDWPDLVPSIIPYLNDSNSCHSVGALGVLRLVYRKFQHSKEEGNPELTSLLSSTLPLIERILARDLQSLNLPESLERAKLCLKIYHHAIRQPMANRIRDQASFTGWANLCLQSLAVQPEPNHPGLCTIQSIQKRALMCLTPLLSYYGRIIESQDQADKDLTMLYMTSVAPLVLDSVLHIIQRPSTIVSRTMLQSSFSFLGNAVTHAMLYSRLRPHLQTIVIDGIFRTLCLTEEEVELFAEDGAEFARRGLDASEAFDDPRINACNLLIDLVKVRTSDILSFIFELVTGQLSSPNSTVLHIDGALSIFGCLSRVLLAKPDQVPPMVSSILLTNILPLLYHESGIVRCRCVWVLGRFAALPCSEQAISPIFDLLRNDASIPVVTAASIAFADLLRAHPHAIDELQSYLPIILGQYTSLIDSVGNESILSVLEDIVKRFPPAAIAPFAVRLTEKLLSVYTSIVFSYNDQDLEDGKEFVAMGVIPVIVALISCCSKPDTPFSGLYGPIEGLCAPVVAALLTNELYIMQLESALDLLKAMSAASPLPFSPFLSAIPTRLAVLGQSHGIDYVNAMVGVLRNFMARNANLFYSEETTVSIINMCGYIMKSEEAVHDGKYAAQILESMAAFCSPSIPEPVRISLASNITRVAAEVFIVSIPDAAEDFSVEVFCSMLSNVLAHCAILSPVAFLSVCNPDVFLHLWYNFSTTVTWELAELNMVALTSLLSIPWDCVQPAQRPLLSKILLAIPKLCRYILGEIDNDSDGSNDELGRGIVGGGLKDIAPDQDWISDGEDEYYHSDDECEDDGAEMPDLNLQALFTSNLQRFAQLQEWQCSLSEDDRQVIQSYMASPHFRQEPRQDQ</sequence>
<accession>A0A0H5R9C2</accession>
<dbReference type="AlphaFoldDB" id="A0A0H5R9C2"/>
<dbReference type="GO" id="GO:0006606">
    <property type="term" value="P:protein import into nucleus"/>
    <property type="evidence" value="ECO:0007669"/>
    <property type="project" value="TreeGrafter"/>
</dbReference>
<dbReference type="PANTHER" id="PTHR10997:SF18">
    <property type="entry name" value="D-IMPORTIN 7_RANBP7"/>
    <property type="match status" value="1"/>
</dbReference>
<evidence type="ECO:0000259" key="7">
    <source>
        <dbReference type="PROSITE" id="PS50166"/>
    </source>
</evidence>
<evidence type="ECO:0000256" key="5">
    <source>
        <dbReference type="ARBA" id="ARBA00022927"/>
    </source>
</evidence>
<dbReference type="SUPFAM" id="SSF48371">
    <property type="entry name" value="ARM repeat"/>
    <property type="match status" value="1"/>
</dbReference>
<feature type="non-terminal residue" evidence="8">
    <location>
        <position position="1"/>
    </location>
</feature>
<dbReference type="EMBL" id="HACM01009840">
    <property type="protein sequence ID" value="CRZ10282.1"/>
    <property type="molecule type" value="Transcribed_RNA"/>
</dbReference>
<evidence type="ECO:0000256" key="2">
    <source>
        <dbReference type="ARBA" id="ARBA00004496"/>
    </source>
</evidence>
<reference evidence="8" key="1">
    <citation type="submission" date="2015-04" db="EMBL/GenBank/DDBJ databases">
        <title>The genome sequence of the plant pathogenic Rhizarian Plasmodiophora brassicae reveals insights in its biotrophic life cycle and the origin of chitin synthesis.</title>
        <authorList>
            <person name="Schwelm A."/>
            <person name="Fogelqvist J."/>
            <person name="Knaust A."/>
            <person name="Julke S."/>
            <person name="Lilja T."/>
            <person name="Dhandapani V."/>
            <person name="Bonilla-Rosso G."/>
            <person name="Karlsson M."/>
            <person name="Shevchenko A."/>
            <person name="Choi S.R."/>
            <person name="Kim H.G."/>
            <person name="Park J.Y."/>
            <person name="Lim Y.P."/>
            <person name="Ludwig-Muller J."/>
            <person name="Dixelius C."/>
        </authorList>
    </citation>
    <scope>NUCLEOTIDE SEQUENCE</scope>
    <source>
        <tissue evidence="8">Potato root galls</tissue>
    </source>
</reference>
<dbReference type="PROSITE" id="PS50166">
    <property type="entry name" value="IMPORTIN_B_NT"/>
    <property type="match status" value="1"/>
</dbReference>